<feature type="transmembrane region" description="Helical" evidence="1">
    <location>
        <begin position="12"/>
        <end position="28"/>
    </location>
</feature>
<dbReference type="SMART" id="SM00065">
    <property type="entry name" value="GAF"/>
    <property type="match status" value="1"/>
</dbReference>
<keyword evidence="4" id="KW-1185">Reference proteome</keyword>
<name>A0A1T5JWZ6_9FIRM</name>
<dbReference type="SMART" id="SM00267">
    <property type="entry name" value="GGDEF"/>
    <property type="match status" value="1"/>
</dbReference>
<dbReference type="Proteomes" id="UP000190285">
    <property type="component" value="Unassembled WGS sequence"/>
</dbReference>
<dbReference type="PANTHER" id="PTHR45138">
    <property type="entry name" value="REGULATORY COMPONENTS OF SENSORY TRANSDUCTION SYSTEM"/>
    <property type="match status" value="1"/>
</dbReference>
<dbReference type="Pfam" id="PF13185">
    <property type="entry name" value="GAF_2"/>
    <property type="match status" value="1"/>
</dbReference>
<evidence type="ECO:0000256" key="1">
    <source>
        <dbReference type="SAM" id="Phobius"/>
    </source>
</evidence>
<dbReference type="SUPFAM" id="SSF55781">
    <property type="entry name" value="GAF domain-like"/>
    <property type="match status" value="1"/>
</dbReference>
<keyword evidence="1" id="KW-1133">Transmembrane helix</keyword>
<dbReference type="CDD" id="cd01949">
    <property type="entry name" value="GGDEF"/>
    <property type="match status" value="1"/>
</dbReference>
<dbReference type="SUPFAM" id="SSF55073">
    <property type="entry name" value="Nucleotide cyclase"/>
    <property type="match status" value="1"/>
</dbReference>
<dbReference type="STRING" id="36842.SAMN02194393_01420"/>
<dbReference type="InterPro" id="IPR043128">
    <property type="entry name" value="Rev_trsase/Diguanyl_cyclase"/>
</dbReference>
<dbReference type="FunFam" id="3.30.70.270:FF:000001">
    <property type="entry name" value="Diguanylate cyclase domain protein"/>
    <property type="match status" value="1"/>
</dbReference>
<feature type="domain" description="GGDEF" evidence="2">
    <location>
        <begin position="358"/>
        <end position="494"/>
    </location>
</feature>
<dbReference type="InterPro" id="IPR003018">
    <property type="entry name" value="GAF"/>
</dbReference>
<dbReference type="EMBL" id="FUZT01000003">
    <property type="protein sequence ID" value="SKC55935.1"/>
    <property type="molecule type" value="Genomic_DNA"/>
</dbReference>
<dbReference type="RefSeq" id="WP_170917311.1">
    <property type="nucleotide sequence ID" value="NZ_FUZT01000003.1"/>
</dbReference>
<evidence type="ECO:0000259" key="2">
    <source>
        <dbReference type="PROSITE" id="PS50887"/>
    </source>
</evidence>
<evidence type="ECO:0000313" key="3">
    <source>
        <dbReference type="EMBL" id="SKC55935.1"/>
    </source>
</evidence>
<dbReference type="AlphaFoldDB" id="A0A1T5JWZ6"/>
<dbReference type="Gene3D" id="3.30.450.40">
    <property type="match status" value="1"/>
</dbReference>
<dbReference type="InterPro" id="IPR000160">
    <property type="entry name" value="GGDEF_dom"/>
</dbReference>
<dbReference type="Gene3D" id="3.30.70.270">
    <property type="match status" value="1"/>
</dbReference>
<keyword evidence="1" id="KW-0812">Transmembrane</keyword>
<dbReference type="InterPro" id="IPR029787">
    <property type="entry name" value="Nucleotide_cyclase"/>
</dbReference>
<feature type="transmembrane region" description="Helical" evidence="1">
    <location>
        <begin position="130"/>
        <end position="149"/>
    </location>
</feature>
<dbReference type="GO" id="GO:1902201">
    <property type="term" value="P:negative regulation of bacterial-type flagellum-dependent cell motility"/>
    <property type="evidence" value="ECO:0007669"/>
    <property type="project" value="TreeGrafter"/>
</dbReference>
<dbReference type="GO" id="GO:0043709">
    <property type="term" value="P:cell adhesion involved in single-species biofilm formation"/>
    <property type="evidence" value="ECO:0007669"/>
    <property type="project" value="TreeGrafter"/>
</dbReference>
<sequence length="498" mass="57367">MKIRKSIKQNYILFKVVTFVLLIIANINNYHRWSYMKIIPLTLFIVIFNILFSLKNKNLKIKVLGNFFLIPILLWYLNGVNNISYHVFFPFIILTATIYISRSYGIVLFALSNIFYISFSANNLNFMDKYLFFLYITLAAVLFGRFVMLHNMKSEELDKKVKEFEALYKISKLIDSFPDNQVVLEGIAEIVAKTLCIDDCLIMLYDKDRDILSTKAHYGSIYVNPRDIIFSMGEGAAGKVLKTLDSIVSSDLISDYNIKETFKYDFPIQACAIIPLIFNKKGIGVIAVCSKEKYKFCENTVELLYMIASRICSVLENSNLYNRMKINSFTDGLTKLYNYRCFYKTLKEKVENVNELNNNLFLLLIDIDKFKKFNDIYGHIVGDKVLITISKIIKDNIRESDIAFRYGGEEFAIIIPNSDLTSACKIAERIKEKIKGAKNYIDELKAEDVKITVSIGISSYPYCAKGIMNLIKEADIRMYWGKKNGGDTVVYMENTEVV</sequence>
<dbReference type="NCBIfam" id="TIGR00254">
    <property type="entry name" value="GGDEF"/>
    <property type="match status" value="1"/>
</dbReference>
<protein>
    <submittedName>
        <fullName evidence="3">Diguanylate cyclase (GGDEF) domain-containing protein</fullName>
    </submittedName>
</protein>
<dbReference type="InterPro" id="IPR029016">
    <property type="entry name" value="GAF-like_dom_sf"/>
</dbReference>
<evidence type="ECO:0000313" key="4">
    <source>
        <dbReference type="Proteomes" id="UP000190285"/>
    </source>
</evidence>
<dbReference type="GO" id="GO:0005886">
    <property type="term" value="C:plasma membrane"/>
    <property type="evidence" value="ECO:0007669"/>
    <property type="project" value="TreeGrafter"/>
</dbReference>
<reference evidence="3 4" key="1">
    <citation type="submission" date="2017-02" db="EMBL/GenBank/DDBJ databases">
        <authorList>
            <person name="Peterson S.W."/>
        </authorList>
    </citation>
    <scope>NUCLEOTIDE SEQUENCE [LARGE SCALE GENOMIC DNA]</scope>
    <source>
        <strain evidence="3 4">M1</strain>
    </source>
</reference>
<dbReference type="GO" id="GO:0052621">
    <property type="term" value="F:diguanylate cyclase activity"/>
    <property type="evidence" value="ECO:0007669"/>
    <property type="project" value="TreeGrafter"/>
</dbReference>
<accession>A0A1T5JWZ6</accession>
<feature type="transmembrane region" description="Helical" evidence="1">
    <location>
        <begin position="59"/>
        <end position="77"/>
    </location>
</feature>
<dbReference type="PROSITE" id="PS50887">
    <property type="entry name" value="GGDEF"/>
    <property type="match status" value="1"/>
</dbReference>
<proteinExistence type="predicted"/>
<keyword evidence="1" id="KW-0472">Membrane</keyword>
<dbReference type="PANTHER" id="PTHR45138:SF6">
    <property type="entry name" value="DIGUANYLATE CYCLASE DGCN"/>
    <property type="match status" value="1"/>
</dbReference>
<feature type="transmembrane region" description="Helical" evidence="1">
    <location>
        <begin position="34"/>
        <end position="52"/>
    </location>
</feature>
<organism evidence="3 4">
    <name type="scientific">Maledivibacter halophilus</name>
    <dbReference type="NCBI Taxonomy" id="36842"/>
    <lineage>
        <taxon>Bacteria</taxon>
        <taxon>Bacillati</taxon>
        <taxon>Bacillota</taxon>
        <taxon>Clostridia</taxon>
        <taxon>Peptostreptococcales</taxon>
        <taxon>Caminicellaceae</taxon>
        <taxon>Maledivibacter</taxon>
    </lineage>
</organism>
<dbReference type="Pfam" id="PF00990">
    <property type="entry name" value="GGDEF"/>
    <property type="match status" value="1"/>
</dbReference>
<gene>
    <name evidence="3" type="ORF">SAMN02194393_01420</name>
</gene>
<dbReference type="InterPro" id="IPR050469">
    <property type="entry name" value="Diguanylate_Cyclase"/>
</dbReference>